<dbReference type="InterPro" id="IPR036633">
    <property type="entry name" value="Prn/Lys/Arg_de-COase_C_sf"/>
</dbReference>
<evidence type="ECO:0000256" key="3">
    <source>
        <dbReference type="ARBA" id="ARBA00022793"/>
    </source>
</evidence>
<name>A0A0L0QSG2_VIRPA</name>
<dbReference type="InterPro" id="IPR015421">
    <property type="entry name" value="PyrdxlP-dep_Trfase_major"/>
</dbReference>
<dbReference type="GO" id="GO:0016831">
    <property type="term" value="F:carboxy-lyase activity"/>
    <property type="evidence" value="ECO:0007669"/>
    <property type="project" value="UniProtKB-KW"/>
</dbReference>
<dbReference type="InterPro" id="IPR000310">
    <property type="entry name" value="Orn/Lys/Arg_deCO2ase_major_dom"/>
</dbReference>
<evidence type="ECO:0000256" key="1">
    <source>
        <dbReference type="ARBA" id="ARBA00001933"/>
    </source>
</evidence>
<dbReference type="SUPFAM" id="SSF55904">
    <property type="entry name" value="Ornithine decarboxylase C-terminal domain"/>
    <property type="match status" value="1"/>
</dbReference>
<evidence type="ECO:0000313" key="8">
    <source>
        <dbReference type="EMBL" id="KNE21098.1"/>
    </source>
</evidence>
<sequence length="476" mass="53021">MEQQQLPLYHALLEFHKKHPISFHVPGHKNGHVFPAEAKDVFQSILKIDVTELTGLDDLHAPDGIIADAERLAAAFFQAEQTFFLIGGSTVGNLAMILAACKQGDTVIVQRNCHKSVMNGLELSGAKPVFIAPQYDENVRRYTHPSFSGLQAALEQYPDAKAVIFTYPDYFGSTYNLGDMIELVHSFGIPVLVDEAHGVHFSLGENFPASALSQGADVVVQSAHKMAPAMTMSSYLHCNSKRISSERIVHYLQMLQSSSPSYPLLASLDLARFYLASMTRKAITELMESVQTVKHIFANSTYWDLIASDDPLKITLHVKDGLSAKKVGNLLEQQQIYPELVTEKQILLIHGLAPFTDIRYLKKAMKTVDGQLKNIVKHDTIDINHFTPARIQELELSYGMMNQLSTKCIPLKAAEGYIAAEAIIPYPPGIAFILKGEKITKAHIEKIQHMKELGLRIQQRHTNGIYVYAEIEKGEE</sequence>
<accession>A0A0L0QSG2</accession>
<dbReference type="Proteomes" id="UP000036780">
    <property type="component" value="Unassembled WGS sequence"/>
</dbReference>
<feature type="domain" description="Orn/Lys/Arg decarboxylase C-terminal" evidence="7">
    <location>
        <begin position="397"/>
        <end position="452"/>
    </location>
</feature>
<dbReference type="RefSeq" id="WP_050350510.1">
    <property type="nucleotide sequence ID" value="NZ_CP073011.1"/>
</dbReference>
<dbReference type="Gene3D" id="3.40.640.10">
    <property type="entry name" value="Type I PLP-dependent aspartate aminotransferase-like (Major domain)"/>
    <property type="match status" value="1"/>
</dbReference>
<evidence type="ECO:0000256" key="5">
    <source>
        <dbReference type="ARBA" id="ARBA00023239"/>
    </source>
</evidence>
<dbReference type="AlphaFoldDB" id="A0A0L0QSG2"/>
<dbReference type="Pfam" id="PF03711">
    <property type="entry name" value="OKR_DC_1_C"/>
    <property type="match status" value="1"/>
</dbReference>
<dbReference type="OrthoDB" id="9815233at2"/>
<dbReference type="PATRIC" id="fig|1473.5.peg.4025"/>
<keyword evidence="3" id="KW-0210">Decarboxylase</keyword>
<evidence type="ECO:0000313" key="9">
    <source>
        <dbReference type="Proteomes" id="UP000036780"/>
    </source>
</evidence>
<keyword evidence="5" id="KW-0456">Lyase</keyword>
<evidence type="ECO:0000256" key="4">
    <source>
        <dbReference type="ARBA" id="ARBA00022898"/>
    </source>
</evidence>
<dbReference type="PANTHER" id="PTHR43277">
    <property type="entry name" value="ARGININE DECARBOXYLASE"/>
    <property type="match status" value="1"/>
</dbReference>
<reference evidence="9" key="1">
    <citation type="submission" date="2015-07" db="EMBL/GenBank/DDBJ databases">
        <title>Fjat-10053 dsm26.</title>
        <authorList>
            <person name="Liu B."/>
            <person name="Wang J."/>
            <person name="Zhu Y."/>
            <person name="Liu G."/>
            <person name="Chen Q."/>
            <person name="Chen Z."/>
            <person name="Lan J."/>
            <person name="Che J."/>
            <person name="Ge C."/>
            <person name="Shi H."/>
            <person name="Pan Z."/>
            <person name="Liu X."/>
        </authorList>
    </citation>
    <scope>NUCLEOTIDE SEQUENCE [LARGE SCALE GENOMIC DNA]</scope>
    <source>
        <strain evidence="9">DSM 26</strain>
    </source>
</reference>
<dbReference type="Pfam" id="PF01276">
    <property type="entry name" value="OKR_DC_1"/>
    <property type="match status" value="1"/>
</dbReference>
<comment type="cofactor">
    <cofactor evidence="1">
        <name>pyridoxal 5'-phosphate</name>
        <dbReference type="ChEBI" id="CHEBI:597326"/>
    </cofactor>
</comment>
<dbReference type="GeneID" id="66868822"/>
<dbReference type="Gene3D" id="3.90.105.10">
    <property type="entry name" value="Molybdopterin biosynthesis moea protein, domain 2"/>
    <property type="match status" value="1"/>
</dbReference>
<organism evidence="8 9">
    <name type="scientific">Virgibacillus pantothenticus</name>
    <dbReference type="NCBI Taxonomy" id="1473"/>
    <lineage>
        <taxon>Bacteria</taxon>
        <taxon>Bacillati</taxon>
        <taxon>Bacillota</taxon>
        <taxon>Bacilli</taxon>
        <taxon>Bacillales</taxon>
        <taxon>Bacillaceae</taxon>
        <taxon>Virgibacillus</taxon>
    </lineage>
</organism>
<evidence type="ECO:0000256" key="2">
    <source>
        <dbReference type="ARBA" id="ARBA00010671"/>
    </source>
</evidence>
<dbReference type="SUPFAM" id="SSF53383">
    <property type="entry name" value="PLP-dependent transferases"/>
    <property type="match status" value="1"/>
</dbReference>
<dbReference type="EMBL" id="LGTO01000005">
    <property type="protein sequence ID" value="KNE21098.1"/>
    <property type="molecule type" value="Genomic_DNA"/>
</dbReference>
<dbReference type="InterPro" id="IPR015424">
    <property type="entry name" value="PyrdxlP-dep_Trfase"/>
</dbReference>
<keyword evidence="9" id="KW-1185">Reference proteome</keyword>
<dbReference type="InterPro" id="IPR052357">
    <property type="entry name" value="Orn_Lys_Arg_decarboxylase-I"/>
</dbReference>
<dbReference type="InterPro" id="IPR008286">
    <property type="entry name" value="Prn/Lys/Arg_de-COase_C"/>
</dbReference>
<dbReference type="PANTHER" id="PTHR43277:SF3">
    <property type="entry name" value="DECARBOXYLASE, PUTATIVE-RELATED"/>
    <property type="match status" value="1"/>
</dbReference>
<proteinExistence type="inferred from homology"/>
<evidence type="ECO:0000259" key="7">
    <source>
        <dbReference type="Pfam" id="PF03711"/>
    </source>
</evidence>
<comment type="caution">
    <text evidence="8">The sequence shown here is derived from an EMBL/GenBank/DDBJ whole genome shotgun (WGS) entry which is preliminary data.</text>
</comment>
<feature type="domain" description="Orn/Lys/Arg decarboxylases family 1 pyridoxal-P attachment site" evidence="6">
    <location>
        <begin position="7"/>
        <end position="299"/>
    </location>
</feature>
<protein>
    <submittedName>
        <fullName evidence="8">Lysine decarboxylase</fullName>
    </submittedName>
</protein>
<keyword evidence="4" id="KW-0663">Pyridoxal phosphate</keyword>
<evidence type="ECO:0000259" key="6">
    <source>
        <dbReference type="Pfam" id="PF01276"/>
    </source>
</evidence>
<comment type="similarity">
    <text evidence="2">Belongs to the Orn/Lys/Arg decarboxylase class-I family.</text>
</comment>
<gene>
    <name evidence="8" type="ORF">AFK71_05230</name>
</gene>